<keyword evidence="3" id="KW-0731">Sigma factor</keyword>
<dbReference type="InterPro" id="IPR039425">
    <property type="entry name" value="RNA_pol_sigma-70-like"/>
</dbReference>
<evidence type="ECO:0000256" key="3">
    <source>
        <dbReference type="ARBA" id="ARBA00023082"/>
    </source>
</evidence>
<dbReference type="Gene3D" id="1.10.1740.10">
    <property type="match status" value="1"/>
</dbReference>
<dbReference type="InParanoid" id="A0A263D3Q8"/>
<proteinExistence type="inferred from homology"/>
<keyword evidence="9" id="KW-1185">Reference proteome</keyword>
<dbReference type="InterPro" id="IPR013325">
    <property type="entry name" value="RNA_pol_sigma_r2"/>
</dbReference>
<accession>A0A263D3Q8</accession>
<dbReference type="EMBL" id="NKYE01000010">
    <property type="protein sequence ID" value="OZM71995.1"/>
    <property type="molecule type" value="Genomic_DNA"/>
</dbReference>
<dbReference type="OrthoDB" id="9811152at2"/>
<feature type="domain" description="RNA polymerase sigma-70 region 2" evidence="6">
    <location>
        <begin position="28"/>
        <end position="93"/>
    </location>
</feature>
<dbReference type="RefSeq" id="WP_094863951.1">
    <property type="nucleotide sequence ID" value="NZ_NKYE01000010.1"/>
</dbReference>
<name>A0A263D3Q8_9PSEU</name>
<sequence>MSRFTSRRAGTRTAEPDLRSEQAVRAAYTAHGPELYRFALRQLRDEGAAQDVVQEVFLRAWRSADRFDPEVASLRVWLFAIARHVVVDQIRRAVSRPSSTFGLVADQPHGPPARGFDEQVMNAWLIEEALSRISAEHRAALVETYFRGRPCAEVAVEQGVPTGTLRSRVFYGLKSLRVIMEEMGVEP</sequence>
<keyword evidence="2" id="KW-0805">Transcription regulation</keyword>
<dbReference type="InterPro" id="IPR014284">
    <property type="entry name" value="RNA_pol_sigma-70_dom"/>
</dbReference>
<dbReference type="InterPro" id="IPR036388">
    <property type="entry name" value="WH-like_DNA-bd_sf"/>
</dbReference>
<evidence type="ECO:0000256" key="5">
    <source>
        <dbReference type="ARBA" id="ARBA00023163"/>
    </source>
</evidence>
<dbReference type="SUPFAM" id="SSF88659">
    <property type="entry name" value="Sigma3 and sigma4 domains of RNA polymerase sigma factors"/>
    <property type="match status" value="1"/>
</dbReference>
<dbReference type="Pfam" id="PF04545">
    <property type="entry name" value="Sigma70_r4"/>
    <property type="match status" value="1"/>
</dbReference>
<dbReference type="InterPro" id="IPR007630">
    <property type="entry name" value="RNA_pol_sigma70_r4"/>
</dbReference>
<keyword evidence="4" id="KW-0238">DNA-binding</keyword>
<evidence type="ECO:0000256" key="2">
    <source>
        <dbReference type="ARBA" id="ARBA00023015"/>
    </source>
</evidence>
<comment type="caution">
    <text evidence="8">The sequence shown here is derived from an EMBL/GenBank/DDBJ whole genome shotgun (WGS) entry which is preliminary data.</text>
</comment>
<reference evidence="8 9" key="1">
    <citation type="submission" date="2017-07" db="EMBL/GenBank/DDBJ databases">
        <title>Amycolatopsis antarcticus sp. nov., isolated from the surface of an Antarcticus brown macroalga.</title>
        <authorList>
            <person name="Wang J."/>
            <person name="Leiva S."/>
            <person name="Huang J."/>
            <person name="Huang Y."/>
        </authorList>
    </citation>
    <scope>NUCLEOTIDE SEQUENCE [LARGE SCALE GENOMIC DNA]</scope>
    <source>
        <strain evidence="8 9">AU-G6</strain>
    </source>
</reference>
<dbReference type="PANTHER" id="PTHR43133:SF52">
    <property type="entry name" value="ECF RNA POLYMERASE SIGMA FACTOR SIGL"/>
    <property type="match status" value="1"/>
</dbReference>
<feature type="domain" description="RNA polymerase sigma-70 region 4" evidence="7">
    <location>
        <begin position="129"/>
        <end position="177"/>
    </location>
</feature>
<dbReference type="SUPFAM" id="SSF88946">
    <property type="entry name" value="Sigma2 domain of RNA polymerase sigma factors"/>
    <property type="match status" value="1"/>
</dbReference>
<evidence type="ECO:0000259" key="7">
    <source>
        <dbReference type="Pfam" id="PF04545"/>
    </source>
</evidence>
<protein>
    <submittedName>
        <fullName evidence="8">RNA polymerase subunit sigma-70</fullName>
    </submittedName>
</protein>
<gene>
    <name evidence="8" type="ORF">CFN78_17830</name>
</gene>
<evidence type="ECO:0000259" key="6">
    <source>
        <dbReference type="Pfam" id="PF04542"/>
    </source>
</evidence>
<comment type="similarity">
    <text evidence="1">Belongs to the sigma-70 factor family. ECF subfamily.</text>
</comment>
<evidence type="ECO:0000313" key="9">
    <source>
        <dbReference type="Proteomes" id="UP000242444"/>
    </source>
</evidence>
<dbReference type="PANTHER" id="PTHR43133">
    <property type="entry name" value="RNA POLYMERASE ECF-TYPE SIGMA FACTO"/>
    <property type="match status" value="1"/>
</dbReference>
<dbReference type="GO" id="GO:0006352">
    <property type="term" value="P:DNA-templated transcription initiation"/>
    <property type="evidence" value="ECO:0007669"/>
    <property type="project" value="InterPro"/>
</dbReference>
<dbReference type="InterPro" id="IPR013324">
    <property type="entry name" value="RNA_pol_sigma_r3/r4-like"/>
</dbReference>
<organism evidence="8 9">
    <name type="scientific">Amycolatopsis antarctica</name>
    <dbReference type="NCBI Taxonomy" id="1854586"/>
    <lineage>
        <taxon>Bacteria</taxon>
        <taxon>Bacillati</taxon>
        <taxon>Actinomycetota</taxon>
        <taxon>Actinomycetes</taxon>
        <taxon>Pseudonocardiales</taxon>
        <taxon>Pseudonocardiaceae</taxon>
        <taxon>Amycolatopsis</taxon>
    </lineage>
</organism>
<dbReference type="AlphaFoldDB" id="A0A263D3Q8"/>
<dbReference type="Proteomes" id="UP000242444">
    <property type="component" value="Unassembled WGS sequence"/>
</dbReference>
<evidence type="ECO:0000256" key="4">
    <source>
        <dbReference type="ARBA" id="ARBA00023125"/>
    </source>
</evidence>
<keyword evidence="5" id="KW-0804">Transcription</keyword>
<dbReference type="GO" id="GO:0016987">
    <property type="term" value="F:sigma factor activity"/>
    <property type="evidence" value="ECO:0007669"/>
    <property type="project" value="UniProtKB-KW"/>
</dbReference>
<dbReference type="InterPro" id="IPR007627">
    <property type="entry name" value="RNA_pol_sigma70_r2"/>
</dbReference>
<evidence type="ECO:0000256" key="1">
    <source>
        <dbReference type="ARBA" id="ARBA00010641"/>
    </source>
</evidence>
<dbReference type="Pfam" id="PF04542">
    <property type="entry name" value="Sigma70_r2"/>
    <property type="match status" value="1"/>
</dbReference>
<evidence type="ECO:0000313" key="8">
    <source>
        <dbReference type="EMBL" id="OZM71995.1"/>
    </source>
</evidence>
<dbReference type="GO" id="GO:0003677">
    <property type="term" value="F:DNA binding"/>
    <property type="evidence" value="ECO:0007669"/>
    <property type="project" value="UniProtKB-KW"/>
</dbReference>
<dbReference type="NCBIfam" id="TIGR02937">
    <property type="entry name" value="sigma70-ECF"/>
    <property type="match status" value="1"/>
</dbReference>
<dbReference type="Gene3D" id="1.10.10.10">
    <property type="entry name" value="Winged helix-like DNA-binding domain superfamily/Winged helix DNA-binding domain"/>
    <property type="match status" value="1"/>
</dbReference>